<protein>
    <recommendedName>
        <fullName evidence="1">2EXR domain-containing protein</fullName>
    </recommendedName>
</protein>
<name>A0ABR1RFY8_9PEZI</name>
<dbReference type="PANTHER" id="PTHR35910:SF6">
    <property type="entry name" value="2EXR DOMAIN-CONTAINING PROTEIN"/>
    <property type="match status" value="1"/>
</dbReference>
<sequence>MAETQCTEFHRFSSLPPEIRRQIWEYVVEQPHVVHTQGFIDDWNVIEDKETVELYQEDHVVDHVDTQWIDTDENRLRVYPRFPPVHDVCHEARKAFLESPGLVSEETGLGVAWHPERDILMCHDLVDGYRAGRGRWQFSWWDVIGHEWMPVNCNARKNPEFPGRHDVRHLRFDFGAFQKAYPVAIGTYSRHPPEELIFDVFENGEQVAESLVDRFPNAETFEVVMEEEDAEYMASRSHAMIGATFEFPSPPARFGYNAWNIFNFLRKDWGFATIKGRMLFALA</sequence>
<dbReference type="InterPro" id="IPR045518">
    <property type="entry name" value="2EXR"/>
</dbReference>
<gene>
    <name evidence="2" type="ORF">PG991_012083</name>
</gene>
<dbReference type="Pfam" id="PF20150">
    <property type="entry name" value="2EXR"/>
    <property type="match status" value="1"/>
</dbReference>
<proteinExistence type="predicted"/>
<dbReference type="PANTHER" id="PTHR35910">
    <property type="entry name" value="2EXR DOMAIN-CONTAINING PROTEIN"/>
    <property type="match status" value="1"/>
</dbReference>
<evidence type="ECO:0000313" key="3">
    <source>
        <dbReference type="Proteomes" id="UP001396898"/>
    </source>
</evidence>
<dbReference type="EMBL" id="JAQQWI010000016">
    <property type="protein sequence ID" value="KAK8009532.1"/>
    <property type="molecule type" value="Genomic_DNA"/>
</dbReference>
<organism evidence="2 3">
    <name type="scientific">Apiospora marii</name>
    <dbReference type="NCBI Taxonomy" id="335849"/>
    <lineage>
        <taxon>Eukaryota</taxon>
        <taxon>Fungi</taxon>
        <taxon>Dikarya</taxon>
        <taxon>Ascomycota</taxon>
        <taxon>Pezizomycotina</taxon>
        <taxon>Sordariomycetes</taxon>
        <taxon>Xylariomycetidae</taxon>
        <taxon>Amphisphaeriales</taxon>
        <taxon>Apiosporaceae</taxon>
        <taxon>Apiospora</taxon>
    </lineage>
</organism>
<dbReference type="Proteomes" id="UP001396898">
    <property type="component" value="Unassembled WGS sequence"/>
</dbReference>
<feature type="domain" description="2EXR" evidence="1">
    <location>
        <begin position="9"/>
        <end position="120"/>
    </location>
</feature>
<accession>A0ABR1RFY8</accession>
<keyword evidence="3" id="KW-1185">Reference proteome</keyword>
<evidence type="ECO:0000313" key="2">
    <source>
        <dbReference type="EMBL" id="KAK8009532.1"/>
    </source>
</evidence>
<reference evidence="2 3" key="1">
    <citation type="submission" date="2023-01" db="EMBL/GenBank/DDBJ databases">
        <title>Analysis of 21 Apiospora genomes using comparative genomics revels a genus with tremendous synthesis potential of carbohydrate active enzymes and secondary metabolites.</title>
        <authorList>
            <person name="Sorensen T."/>
        </authorList>
    </citation>
    <scope>NUCLEOTIDE SEQUENCE [LARGE SCALE GENOMIC DNA]</scope>
    <source>
        <strain evidence="2 3">CBS 20057</strain>
    </source>
</reference>
<evidence type="ECO:0000259" key="1">
    <source>
        <dbReference type="Pfam" id="PF20150"/>
    </source>
</evidence>
<comment type="caution">
    <text evidence="2">The sequence shown here is derived from an EMBL/GenBank/DDBJ whole genome shotgun (WGS) entry which is preliminary data.</text>
</comment>